<evidence type="ECO:0000259" key="2">
    <source>
        <dbReference type="Pfam" id="PF14111"/>
    </source>
</evidence>
<dbReference type="Pfam" id="PF14392">
    <property type="entry name" value="zf-CCHC_4"/>
    <property type="match status" value="1"/>
</dbReference>
<dbReference type="InterPro" id="IPR025836">
    <property type="entry name" value="Zn_knuckle_CX2CX4HX4C"/>
</dbReference>
<feature type="region of interest" description="Disordered" evidence="1">
    <location>
        <begin position="284"/>
        <end position="375"/>
    </location>
</feature>
<feature type="domain" description="DUF4283" evidence="2">
    <location>
        <begin position="135"/>
        <end position="208"/>
    </location>
</feature>
<name>A0AAU9T8W7_THLAR</name>
<keyword evidence="5" id="KW-1185">Reference proteome</keyword>
<dbReference type="Pfam" id="PF14111">
    <property type="entry name" value="DUF4283"/>
    <property type="match status" value="1"/>
</dbReference>
<dbReference type="InterPro" id="IPR040256">
    <property type="entry name" value="At4g02000-like"/>
</dbReference>
<gene>
    <name evidence="4" type="ORF">TAV2_LOCUS24672</name>
</gene>
<accession>A0AAU9T8W7</accession>
<dbReference type="InterPro" id="IPR025558">
    <property type="entry name" value="DUF4283"/>
</dbReference>
<protein>
    <recommendedName>
        <fullName evidence="6">DUF4283 domain-containing protein</fullName>
    </recommendedName>
</protein>
<sequence>MDSLVKYEACGWGSAGRGEGRVGGPGYRHKAAVWFQGPLGFPACFNRYEGWQGEREKVAPGLQKVGVTEFSAASLGGTILPDMDFRFGEIMEQYGGSHLGSANGSNKGKATLLPRLKITVPRFDNTELINGYPRTLIGWCMNPLKQDMNALLVMFLRIWKVEDYVAGADLGMGHFQFDFDEEEDITSVLQMEPYHFDGWIVVLVRWEPIGEAIGDVHAIDLDGGRVRLTLDAFKPIIFETMVEFQGGVETVVILRYERLQGCCREYHSICHDTDRCPVLYPKRERSTESRYKEDKPDGGVTSYKGALTSNGISSMSDREPQQGSKDMLKGKGKISEVRETRKAPPSGVKLDGDNSGGHRVAARSYPPREGKQRYGGITRGIHRGQERFITKQKVRKELDFKQGEIGMDDLGVMIDRVAMGDGLEDKRNNTVTSDHNDPAEEEFLEMGDDLGDEDELGALFMEEWKAEVQHKVKHDVEQITDLGNIEELVTVGGDGDGSLEESEN</sequence>
<proteinExistence type="predicted"/>
<evidence type="ECO:0000256" key="1">
    <source>
        <dbReference type="SAM" id="MobiDB-lite"/>
    </source>
</evidence>
<dbReference type="Proteomes" id="UP000836841">
    <property type="component" value="Chromosome 7"/>
</dbReference>
<feature type="compositionally biased region" description="Basic and acidic residues" evidence="1">
    <location>
        <begin position="316"/>
        <end position="342"/>
    </location>
</feature>
<feature type="compositionally biased region" description="Basic and acidic residues" evidence="1">
    <location>
        <begin position="284"/>
        <end position="297"/>
    </location>
</feature>
<evidence type="ECO:0000313" key="5">
    <source>
        <dbReference type="Proteomes" id="UP000836841"/>
    </source>
</evidence>
<organism evidence="4 5">
    <name type="scientific">Thlaspi arvense</name>
    <name type="common">Field penny-cress</name>
    <dbReference type="NCBI Taxonomy" id="13288"/>
    <lineage>
        <taxon>Eukaryota</taxon>
        <taxon>Viridiplantae</taxon>
        <taxon>Streptophyta</taxon>
        <taxon>Embryophyta</taxon>
        <taxon>Tracheophyta</taxon>
        <taxon>Spermatophyta</taxon>
        <taxon>Magnoliopsida</taxon>
        <taxon>eudicotyledons</taxon>
        <taxon>Gunneridae</taxon>
        <taxon>Pentapetalae</taxon>
        <taxon>rosids</taxon>
        <taxon>malvids</taxon>
        <taxon>Brassicales</taxon>
        <taxon>Brassicaceae</taxon>
        <taxon>Thlaspideae</taxon>
        <taxon>Thlaspi</taxon>
    </lineage>
</organism>
<dbReference type="PANTHER" id="PTHR31286:SF178">
    <property type="entry name" value="DUF4283 DOMAIN-CONTAINING PROTEIN"/>
    <property type="match status" value="1"/>
</dbReference>
<evidence type="ECO:0000313" key="4">
    <source>
        <dbReference type="EMBL" id="CAH2079376.1"/>
    </source>
</evidence>
<dbReference type="PANTHER" id="PTHR31286">
    <property type="entry name" value="GLYCINE-RICH CELL WALL STRUCTURAL PROTEIN 1.8-LIKE"/>
    <property type="match status" value="1"/>
</dbReference>
<feature type="domain" description="Zinc knuckle CX2CX4HX4C" evidence="3">
    <location>
        <begin position="230"/>
        <end position="277"/>
    </location>
</feature>
<dbReference type="AlphaFoldDB" id="A0AAU9T8W7"/>
<reference evidence="4 5" key="1">
    <citation type="submission" date="2022-03" db="EMBL/GenBank/DDBJ databases">
        <authorList>
            <person name="Nunn A."/>
            <person name="Chopra R."/>
            <person name="Nunn A."/>
            <person name="Contreras Garrido A."/>
        </authorList>
    </citation>
    <scope>NUCLEOTIDE SEQUENCE [LARGE SCALE GENOMIC DNA]</scope>
</reference>
<dbReference type="EMBL" id="OU466863">
    <property type="protein sequence ID" value="CAH2079376.1"/>
    <property type="molecule type" value="Genomic_DNA"/>
</dbReference>
<evidence type="ECO:0000259" key="3">
    <source>
        <dbReference type="Pfam" id="PF14392"/>
    </source>
</evidence>
<evidence type="ECO:0008006" key="6">
    <source>
        <dbReference type="Google" id="ProtNLM"/>
    </source>
</evidence>